<dbReference type="InterPro" id="IPR003593">
    <property type="entry name" value="AAA+_ATPase"/>
</dbReference>
<dbReference type="InterPro" id="IPR009057">
    <property type="entry name" value="Homeodomain-like_sf"/>
</dbReference>
<dbReference type="SMART" id="SM00382">
    <property type="entry name" value="AAA"/>
    <property type="match status" value="1"/>
</dbReference>
<dbReference type="Gene3D" id="1.10.10.60">
    <property type="entry name" value="Homeodomain-like"/>
    <property type="match status" value="1"/>
</dbReference>
<feature type="modified residue" description="4-aspartylphosphate" evidence="7">
    <location>
        <position position="54"/>
    </location>
</feature>
<evidence type="ECO:0000256" key="2">
    <source>
        <dbReference type="ARBA" id="ARBA00022741"/>
    </source>
</evidence>
<dbReference type="InterPro" id="IPR011006">
    <property type="entry name" value="CheY-like_superfamily"/>
</dbReference>
<reference evidence="10 11" key="1">
    <citation type="submission" date="2018-01" db="EMBL/GenBank/DDBJ databases">
        <title>Novel co-symbiosis in the lucinid bivalve Phacoides pectinatus.</title>
        <authorList>
            <person name="Lim S.J."/>
            <person name="Davis B.G."/>
            <person name="Gill D.E."/>
            <person name="Engel A.S."/>
            <person name="Anderson L.C."/>
            <person name="Campbell B.J."/>
        </authorList>
    </citation>
    <scope>NUCLEOTIDE SEQUENCE [LARGE SCALE GENOMIC DNA]</scope>
    <source>
        <strain evidence="10">N3_P5</strain>
    </source>
</reference>
<dbReference type="Gene3D" id="3.40.50.2300">
    <property type="match status" value="1"/>
</dbReference>
<dbReference type="GO" id="GO:0000160">
    <property type="term" value="P:phosphorelay signal transduction system"/>
    <property type="evidence" value="ECO:0007669"/>
    <property type="project" value="UniProtKB-KW"/>
</dbReference>
<evidence type="ECO:0000256" key="1">
    <source>
        <dbReference type="ARBA" id="ARBA00022553"/>
    </source>
</evidence>
<evidence type="ECO:0000256" key="6">
    <source>
        <dbReference type="ARBA" id="ARBA00023163"/>
    </source>
</evidence>
<dbReference type="PRINTS" id="PR01590">
    <property type="entry name" value="HTHFIS"/>
</dbReference>
<proteinExistence type="predicted"/>
<dbReference type="FunFam" id="3.40.50.300:FF:000006">
    <property type="entry name" value="DNA-binding transcriptional regulator NtrC"/>
    <property type="match status" value="1"/>
</dbReference>
<dbReference type="GO" id="GO:0005524">
    <property type="term" value="F:ATP binding"/>
    <property type="evidence" value="ECO:0007669"/>
    <property type="project" value="UniProtKB-KW"/>
</dbReference>
<dbReference type="CDD" id="cd17550">
    <property type="entry name" value="REC_NtrX-like"/>
    <property type="match status" value="1"/>
</dbReference>
<dbReference type="Pfam" id="PF02954">
    <property type="entry name" value="HTH_8"/>
    <property type="match status" value="1"/>
</dbReference>
<dbReference type="CDD" id="cd00009">
    <property type="entry name" value="AAA"/>
    <property type="match status" value="1"/>
</dbReference>
<evidence type="ECO:0000259" key="9">
    <source>
        <dbReference type="PROSITE" id="PS50110"/>
    </source>
</evidence>
<dbReference type="InterPro" id="IPR000641">
    <property type="entry name" value="CbxX/CfxQ"/>
</dbReference>
<dbReference type="FunFam" id="3.40.50.2300:FF:000018">
    <property type="entry name" value="DNA-binding transcriptional regulator NtrC"/>
    <property type="match status" value="1"/>
</dbReference>
<keyword evidence="4" id="KW-0902">Two-component regulatory system</keyword>
<dbReference type="Gene3D" id="1.10.8.60">
    <property type="match status" value="1"/>
</dbReference>
<keyword evidence="1 7" id="KW-0597">Phosphoprotein</keyword>
<dbReference type="Gene3D" id="3.40.50.300">
    <property type="entry name" value="P-loop containing nucleotide triphosphate hydrolases"/>
    <property type="match status" value="1"/>
</dbReference>
<dbReference type="Proteomes" id="UP000250928">
    <property type="component" value="Unassembled WGS sequence"/>
</dbReference>
<keyword evidence="6" id="KW-0804">Transcription</keyword>
<protein>
    <submittedName>
        <fullName evidence="10">Transcriptional regulator</fullName>
    </submittedName>
</protein>
<dbReference type="PANTHER" id="PTHR32071">
    <property type="entry name" value="TRANSCRIPTIONAL REGULATORY PROTEIN"/>
    <property type="match status" value="1"/>
</dbReference>
<dbReference type="SUPFAM" id="SSF46689">
    <property type="entry name" value="Homeodomain-like"/>
    <property type="match status" value="1"/>
</dbReference>
<evidence type="ECO:0000256" key="4">
    <source>
        <dbReference type="ARBA" id="ARBA00023012"/>
    </source>
</evidence>
<dbReference type="PROSITE" id="PS50045">
    <property type="entry name" value="SIGMA54_INTERACT_4"/>
    <property type="match status" value="1"/>
</dbReference>
<comment type="caution">
    <text evidence="10">The sequence shown here is derived from an EMBL/GenBank/DDBJ whole genome shotgun (WGS) entry which is preliminary data.</text>
</comment>
<evidence type="ECO:0000256" key="3">
    <source>
        <dbReference type="ARBA" id="ARBA00022840"/>
    </source>
</evidence>
<keyword evidence="3" id="KW-0067">ATP-binding</keyword>
<dbReference type="PANTHER" id="PTHR32071:SF17">
    <property type="entry name" value="TRANSCRIPTIONAL REGULATOR (NTRC FAMILY)"/>
    <property type="match status" value="1"/>
</dbReference>
<dbReference type="PRINTS" id="PR00819">
    <property type="entry name" value="CBXCFQXSUPER"/>
</dbReference>
<dbReference type="InterPro" id="IPR002197">
    <property type="entry name" value="HTH_Fis"/>
</dbReference>
<dbReference type="SMART" id="SM00448">
    <property type="entry name" value="REC"/>
    <property type="match status" value="1"/>
</dbReference>
<evidence type="ECO:0000313" key="10">
    <source>
        <dbReference type="EMBL" id="PUE02915.1"/>
    </source>
</evidence>
<name>A0A6N4E0J9_9GAMM</name>
<dbReference type="InterPro" id="IPR027417">
    <property type="entry name" value="P-loop_NTPase"/>
</dbReference>
<evidence type="ECO:0000256" key="5">
    <source>
        <dbReference type="ARBA" id="ARBA00023015"/>
    </source>
</evidence>
<dbReference type="Pfam" id="PF00158">
    <property type="entry name" value="Sigma54_activat"/>
    <property type="match status" value="1"/>
</dbReference>
<evidence type="ECO:0000259" key="8">
    <source>
        <dbReference type="PROSITE" id="PS50045"/>
    </source>
</evidence>
<feature type="domain" description="Response regulatory" evidence="9">
    <location>
        <begin position="5"/>
        <end position="120"/>
    </location>
</feature>
<dbReference type="SUPFAM" id="SSF52540">
    <property type="entry name" value="P-loop containing nucleoside triphosphate hydrolases"/>
    <property type="match status" value="1"/>
</dbReference>
<gene>
    <name evidence="10" type="ORF">C3L24_05345</name>
</gene>
<dbReference type="GO" id="GO:0043565">
    <property type="term" value="F:sequence-specific DNA binding"/>
    <property type="evidence" value="ECO:0007669"/>
    <property type="project" value="InterPro"/>
</dbReference>
<dbReference type="SUPFAM" id="SSF52172">
    <property type="entry name" value="CheY-like"/>
    <property type="match status" value="1"/>
</dbReference>
<sequence>MSLPHILVVDDEPDIRNLVREILEDEDYSVATAEDGAHARTALRERRPDLILLDIWMPDVDGISLLKEWFEGEGLPCPVVMMSGHGTVETAVEATRLGAYDFLEKPLSLAKLLLTVKRGLEADQLQQENIGLRRHGEQVIEPTGHSATMQRLREQVKRIAQHDTWVLIHGEPGSGRETFARYLHAQSLRRDRPFVDLAVAAIEKGNAVRELFGSEEGGAVHYGALEQARGGTLFLDEVADMNLEAQARLLGALDSGSFLRAGGAEPVRVDVRIIAATQRDLEQEVREGRFREALFYHLNVVPLHIPPLREHREDVPELLSSYVDRLVLQEKLPYRHFGTDAQNFLRNHPWHGNIRELKNLVQRLLILGVGEEISQAEVESALGGVRIAEGGAGGAFPVSFDQPLRQAREQFEKAYLEYQLEKHEGNVSQAAAAAGVERTHLYRKLRALGIRD</sequence>
<dbReference type="AlphaFoldDB" id="A0A6N4E0J9"/>
<dbReference type="Pfam" id="PF25601">
    <property type="entry name" value="AAA_lid_14"/>
    <property type="match status" value="1"/>
</dbReference>
<dbReference type="InterPro" id="IPR002078">
    <property type="entry name" value="Sigma_54_int"/>
</dbReference>
<feature type="domain" description="Sigma-54 factor interaction" evidence="8">
    <location>
        <begin position="142"/>
        <end position="366"/>
    </location>
</feature>
<accession>A0A6N4E0J9</accession>
<dbReference type="GO" id="GO:0006355">
    <property type="term" value="P:regulation of DNA-templated transcription"/>
    <property type="evidence" value="ECO:0007669"/>
    <property type="project" value="InterPro"/>
</dbReference>
<organism evidence="10 11">
    <name type="scientific">Candidatus Sedimenticola endophacoides</name>
    <dbReference type="NCBI Taxonomy" id="2548426"/>
    <lineage>
        <taxon>Bacteria</taxon>
        <taxon>Pseudomonadati</taxon>
        <taxon>Pseudomonadota</taxon>
        <taxon>Gammaproteobacteria</taxon>
        <taxon>Chromatiales</taxon>
        <taxon>Sedimenticolaceae</taxon>
        <taxon>Sedimenticola</taxon>
    </lineage>
</organism>
<dbReference type="PROSITE" id="PS50110">
    <property type="entry name" value="RESPONSE_REGULATORY"/>
    <property type="match status" value="1"/>
</dbReference>
<keyword evidence="5" id="KW-0805">Transcription regulation</keyword>
<dbReference type="InterPro" id="IPR001789">
    <property type="entry name" value="Sig_transdc_resp-reg_receiver"/>
</dbReference>
<keyword evidence="2" id="KW-0547">Nucleotide-binding</keyword>
<evidence type="ECO:0000313" key="11">
    <source>
        <dbReference type="Proteomes" id="UP000250928"/>
    </source>
</evidence>
<dbReference type="Pfam" id="PF00072">
    <property type="entry name" value="Response_reg"/>
    <property type="match status" value="1"/>
</dbReference>
<dbReference type="InterPro" id="IPR058031">
    <property type="entry name" value="AAA_lid_NorR"/>
</dbReference>
<evidence type="ECO:0000256" key="7">
    <source>
        <dbReference type="PROSITE-ProRule" id="PRU00169"/>
    </source>
</evidence>
<dbReference type="EMBL" id="PQCO01000170">
    <property type="protein sequence ID" value="PUE02915.1"/>
    <property type="molecule type" value="Genomic_DNA"/>
</dbReference>